<evidence type="ECO:0000313" key="4">
    <source>
        <dbReference type="EMBL" id="QSG09948.1"/>
    </source>
</evidence>
<proteinExistence type="inferred from homology"/>
<feature type="domain" description="NAD-dependent epimerase/dehydratase" evidence="3">
    <location>
        <begin position="91"/>
        <end position="318"/>
    </location>
</feature>
<evidence type="ECO:0000313" key="5">
    <source>
        <dbReference type="Proteomes" id="UP000662973"/>
    </source>
</evidence>
<keyword evidence="5" id="KW-1185">Reference proteome</keyword>
<dbReference type="Proteomes" id="UP000662973">
    <property type="component" value="Chromosome"/>
</dbReference>
<protein>
    <submittedName>
        <fullName evidence="4">Nucleoside-diphosphate-sugar epimerase</fullName>
    </submittedName>
</protein>
<feature type="compositionally biased region" description="Basic and acidic residues" evidence="2">
    <location>
        <begin position="11"/>
        <end position="20"/>
    </location>
</feature>
<evidence type="ECO:0000259" key="3">
    <source>
        <dbReference type="Pfam" id="PF01370"/>
    </source>
</evidence>
<dbReference type="PANTHER" id="PTHR43000">
    <property type="entry name" value="DTDP-D-GLUCOSE 4,6-DEHYDRATASE-RELATED"/>
    <property type="match status" value="1"/>
</dbReference>
<name>A0A897NBW3_9EURY</name>
<dbReference type="Gene3D" id="3.40.50.720">
    <property type="entry name" value="NAD(P)-binding Rossmann-like Domain"/>
    <property type="match status" value="1"/>
</dbReference>
<dbReference type="SUPFAM" id="SSF51735">
    <property type="entry name" value="NAD(P)-binding Rossmann-fold domains"/>
    <property type="match status" value="1"/>
</dbReference>
<dbReference type="InterPro" id="IPR036291">
    <property type="entry name" value="NAD(P)-bd_dom_sf"/>
</dbReference>
<dbReference type="KEGG" id="hds:HSR122_2572"/>
<organism evidence="4 5">
    <name type="scientific">Halapricum desulfuricans</name>
    <dbReference type="NCBI Taxonomy" id="2841257"/>
    <lineage>
        <taxon>Archaea</taxon>
        <taxon>Methanobacteriati</taxon>
        <taxon>Methanobacteriota</taxon>
        <taxon>Stenosarchaea group</taxon>
        <taxon>Halobacteria</taxon>
        <taxon>Halobacteriales</taxon>
        <taxon>Haloarculaceae</taxon>
        <taxon>Halapricum</taxon>
    </lineage>
</organism>
<accession>A0A897NBW3</accession>
<reference evidence="4 5" key="1">
    <citation type="submission" date="2020-11" db="EMBL/GenBank/DDBJ databases">
        <title>Carbohydrate-dependent, anaerobic sulfur respiration: A novel catabolism in halophilic archaea.</title>
        <authorList>
            <person name="Sorokin D.Y."/>
            <person name="Messina E."/>
            <person name="Smedile F."/>
            <person name="La Cono V."/>
            <person name="Hallsworth J.E."/>
            <person name="Yakimov M.M."/>
        </authorList>
    </citation>
    <scope>NUCLEOTIDE SEQUENCE [LARGE SCALE GENOMIC DNA]</scope>
    <source>
        <strain evidence="4 5">HSR12-2</strain>
    </source>
</reference>
<evidence type="ECO:0000256" key="1">
    <source>
        <dbReference type="ARBA" id="ARBA00007637"/>
    </source>
</evidence>
<dbReference type="AlphaFoldDB" id="A0A897NBW3"/>
<sequence length="398" mass="44867">MVYHPEPFDSMGEKSRGYGTDSDCRPFENAYRYTTENTAQIFIKYERLRDHDRRQMPAEDRYCRPSREPHRQLFNVHLRRSTRMQLTDSRILITGGAGLIGAPLAERLVADNEVIVVDDLSNGIRESVPEEAEFVEGDLTDPEVVAEVVTGDLDAVFHLAADKYVNAERPREQFESNEAMTYNLLERMAEVGVKNVLFTSSSTVYGEAPRPTPEDYAPLEPISEYGAAKLAEEGLLSVYAHTRGFTVWNFRFANIVGPRYGAGVVPDFVYKLQEDPDSLTILGDGRQEKSYMYIDDCIDAMCHVVEHADEAMNTYNLGTRTTTSVTRIADIVSDELGVDPDYEYTGGDRGWEGDVPKMRLSIEKLAALGWQPTRSSDETIRQGVRDLLETPENEPHLS</sequence>
<dbReference type="Pfam" id="PF01370">
    <property type="entry name" value="Epimerase"/>
    <property type="match status" value="1"/>
</dbReference>
<evidence type="ECO:0000256" key="2">
    <source>
        <dbReference type="SAM" id="MobiDB-lite"/>
    </source>
</evidence>
<dbReference type="Gene3D" id="3.90.25.10">
    <property type="entry name" value="UDP-galactose 4-epimerase, domain 1"/>
    <property type="match status" value="1"/>
</dbReference>
<gene>
    <name evidence="4" type="primary">wcaG4</name>
    <name evidence="4" type="ORF">HSR122_2572</name>
</gene>
<comment type="similarity">
    <text evidence="1">Belongs to the NAD(P)-dependent epimerase/dehydratase family.</text>
</comment>
<feature type="region of interest" description="Disordered" evidence="2">
    <location>
        <begin position="1"/>
        <end position="20"/>
    </location>
</feature>
<dbReference type="EMBL" id="CP064788">
    <property type="protein sequence ID" value="QSG09948.1"/>
    <property type="molecule type" value="Genomic_DNA"/>
</dbReference>
<dbReference type="InterPro" id="IPR001509">
    <property type="entry name" value="Epimerase_deHydtase"/>
</dbReference>